<keyword evidence="3" id="KW-1185">Reference proteome</keyword>
<name>A0A6B9ZDL7_9BACT</name>
<organism evidence="2 3">
    <name type="scientific">Chitinophaga agri</name>
    <dbReference type="NCBI Taxonomy" id="2703787"/>
    <lineage>
        <taxon>Bacteria</taxon>
        <taxon>Pseudomonadati</taxon>
        <taxon>Bacteroidota</taxon>
        <taxon>Chitinophagia</taxon>
        <taxon>Chitinophagales</taxon>
        <taxon>Chitinophagaceae</taxon>
        <taxon>Chitinophaga</taxon>
    </lineage>
</organism>
<reference evidence="2 3" key="1">
    <citation type="submission" date="2020-01" db="EMBL/GenBank/DDBJ databases">
        <title>Complete genome sequence of Chitinophaga sp. H33E-04 isolated from quinoa roots.</title>
        <authorList>
            <person name="Weon H.-Y."/>
            <person name="Lee S.A."/>
        </authorList>
    </citation>
    <scope>NUCLEOTIDE SEQUENCE [LARGE SCALE GENOMIC DNA]</scope>
    <source>
        <strain evidence="2 3">H33E-04</strain>
    </source>
</reference>
<dbReference type="Proteomes" id="UP000476411">
    <property type="component" value="Chromosome"/>
</dbReference>
<evidence type="ECO:0000313" key="3">
    <source>
        <dbReference type="Proteomes" id="UP000476411"/>
    </source>
</evidence>
<dbReference type="InterPro" id="IPR029475">
    <property type="entry name" value="DUF6807"/>
</dbReference>
<evidence type="ECO:0008006" key="4">
    <source>
        <dbReference type="Google" id="ProtNLM"/>
    </source>
</evidence>
<proteinExistence type="predicted"/>
<evidence type="ECO:0000313" key="2">
    <source>
        <dbReference type="EMBL" id="QHS60227.1"/>
    </source>
</evidence>
<dbReference type="EMBL" id="CP048113">
    <property type="protein sequence ID" value="QHS60227.1"/>
    <property type="molecule type" value="Genomic_DNA"/>
</dbReference>
<protein>
    <recommendedName>
        <fullName evidence="4">DUF4861 domain-containing protein</fullName>
    </recommendedName>
</protein>
<keyword evidence="1" id="KW-0732">Signal</keyword>
<evidence type="ECO:0000256" key="1">
    <source>
        <dbReference type="SAM" id="SignalP"/>
    </source>
</evidence>
<dbReference type="RefSeq" id="WP_162331919.1">
    <property type="nucleotide sequence ID" value="NZ_CP048113.1"/>
</dbReference>
<dbReference type="KEGG" id="chih:GWR21_11640"/>
<sequence>MKNKCMWSVIALLLFVVAPSVQAQVVARIDVRSGASKRVNTMVSTSLRTTRSPMYDSLRLVEVRNDQRIPVPFQLYGNTLHWILDGTTERDTTRIYELIKGAPLMASSYMQVKDTAGTLLLREGARKLLQYNYQTVEPPAGIDKMYRRSGFIHPLWAPDGQVITNIHPKGHWHHMGIWNPWTHTSFKGNETDFWNLQKKEGTVRFKGIVSRMQGPVVAGFVVLHDHIAFTGGTETVAISEEWAVRAYRAGTDTTRFIWDFYDYLNCADTAGITFLQYRYGGGFGLRTNAAWTANNSEVLTSEGKTRANADSTRARWIKITGRTEKGKAGILVMNFPGNYDSPQPVRVWPENSERGEIMMNYSPTKMKPWTLQYGKAYALYYRVVSFMNDLTTEEIEHMWQDYIEPPEVTVYWN</sequence>
<dbReference type="AlphaFoldDB" id="A0A6B9ZDL7"/>
<dbReference type="Pfam" id="PF14100">
    <property type="entry name" value="DUF6807"/>
    <property type="match status" value="1"/>
</dbReference>
<accession>A0A6B9ZDL7</accession>
<feature type="chain" id="PRO_5025599157" description="DUF4861 domain-containing protein" evidence="1">
    <location>
        <begin position="24"/>
        <end position="413"/>
    </location>
</feature>
<feature type="signal peptide" evidence="1">
    <location>
        <begin position="1"/>
        <end position="23"/>
    </location>
</feature>
<gene>
    <name evidence="2" type="ORF">GWR21_11640</name>
</gene>